<keyword evidence="8" id="KW-1185">Reference proteome</keyword>
<evidence type="ECO:0000256" key="3">
    <source>
        <dbReference type="PROSITE-ProRule" id="PRU00221"/>
    </source>
</evidence>
<keyword evidence="2" id="KW-0677">Repeat</keyword>
<name>A0A2K6V902_SAIBB</name>
<dbReference type="Pfam" id="PF00400">
    <property type="entry name" value="WD40"/>
    <property type="match status" value="1"/>
</dbReference>
<dbReference type="PROSITE" id="PS50197">
    <property type="entry name" value="BEACH"/>
    <property type="match status" value="1"/>
</dbReference>
<feature type="domain" description="BEACH" evidence="5">
    <location>
        <begin position="3119"/>
        <end position="3436"/>
    </location>
</feature>
<dbReference type="GO" id="GO:0032510">
    <property type="term" value="P:endosome to lysosome transport via multivesicular body sorting pathway"/>
    <property type="evidence" value="ECO:0007669"/>
    <property type="project" value="Ensembl"/>
</dbReference>
<reference evidence="7" key="2">
    <citation type="submission" date="2025-09" db="UniProtKB">
        <authorList>
            <consortium name="Ensembl"/>
        </authorList>
    </citation>
    <scope>IDENTIFICATION</scope>
</reference>
<gene>
    <name evidence="7" type="primary">LYST</name>
</gene>
<feature type="compositionally biased region" description="Polar residues" evidence="4">
    <location>
        <begin position="1247"/>
        <end position="1256"/>
    </location>
</feature>
<protein>
    <submittedName>
        <fullName evidence="7">Lysosomal trafficking regulator</fullName>
    </submittedName>
</protein>
<reference evidence="7" key="1">
    <citation type="submission" date="2025-08" db="UniProtKB">
        <authorList>
            <consortium name="Ensembl"/>
        </authorList>
    </citation>
    <scope>IDENTIFICATION</scope>
</reference>
<dbReference type="PROSITE" id="PS50082">
    <property type="entry name" value="WD_REPEATS_2"/>
    <property type="match status" value="1"/>
</dbReference>
<dbReference type="Pfam" id="PF02138">
    <property type="entry name" value="Beach"/>
    <property type="match status" value="1"/>
</dbReference>
<evidence type="ECO:0000313" key="7">
    <source>
        <dbReference type="Ensembl" id="ENSSBOP00000040619.1"/>
    </source>
</evidence>
<dbReference type="Pfam" id="PF14844">
    <property type="entry name" value="PH_BEACH"/>
    <property type="match status" value="1"/>
</dbReference>
<evidence type="ECO:0000313" key="8">
    <source>
        <dbReference type="Proteomes" id="UP000233220"/>
    </source>
</evidence>
<dbReference type="PROSITE" id="PS50294">
    <property type="entry name" value="WD_REPEATS_REGION"/>
    <property type="match status" value="1"/>
</dbReference>
<feature type="compositionally biased region" description="Basic and acidic residues" evidence="4">
    <location>
        <begin position="1182"/>
        <end position="1191"/>
    </location>
</feature>
<dbReference type="GO" id="GO:0043473">
    <property type="term" value="P:pigmentation"/>
    <property type="evidence" value="ECO:0007669"/>
    <property type="project" value="Ensembl"/>
</dbReference>
<feature type="region of interest" description="Disordered" evidence="4">
    <location>
        <begin position="148"/>
        <end position="173"/>
    </location>
</feature>
<dbReference type="Ensembl" id="ENSSBOT00000057588.1">
    <property type="protein sequence ID" value="ENSSBOP00000040619.1"/>
    <property type="gene ID" value="ENSSBOG00000036277.1"/>
</dbReference>
<feature type="region of interest" description="Disordered" evidence="4">
    <location>
        <begin position="1182"/>
        <end position="1204"/>
    </location>
</feature>
<dbReference type="InterPro" id="IPR036372">
    <property type="entry name" value="BEACH_dom_sf"/>
</dbReference>
<dbReference type="GO" id="GO:0015630">
    <property type="term" value="C:microtubule cytoskeleton"/>
    <property type="evidence" value="ECO:0007669"/>
    <property type="project" value="Ensembl"/>
</dbReference>
<evidence type="ECO:0000256" key="1">
    <source>
        <dbReference type="ARBA" id="ARBA00022574"/>
    </source>
</evidence>
<organism evidence="7 8">
    <name type="scientific">Saimiri boliviensis boliviensis</name>
    <name type="common">Bolivian squirrel monkey</name>
    <dbReference type="NCBI Taxonomy" id="39432"/>
    <lineage>
        <taxon>Eukaryota</taxon>
        <taxon>Metazoa</taxon>
        <taxon>Chordata</taxon>
        <taxon>Craniata</taxon>
        <taxon>Vertebrata</taxon>
        <taxon>Euteleostomi</taxon>
        <taxon>Mammalia</taxon>
        <taxon>Eutheria</taxon>
        <taxon>Euarchontoglires</taxon>
        <taxon>Primates</taxon>
        <taxon>Haplorrhini</taxon>
        <taxon>Platyrrhini</taxon>
        <taxon>Cebidae</taxon>
        <taxon>Saimiriinae</taxon>
        <taxon>Saimiri</taxon>
    </lineage>
</organism>
<dbReference type="SMART" id="SM01026">
    <property type="entry name" value="Beach"/>
    <property type="match status" value="1"/>
</dbReference>
<dbReference type="SUPFAM" id="SSF50978">
    <property type="entry name" value="WD40 repeat-like"/>
    <property type="match status" value="1"/>
</dbReference>
<dbReference type="PANTHER" id="PTHR13743">
    <property type="entry name" value="BEIGE/BEACH-RELATED"/>
    <property type="match status" value="1"/>
</dbReference>
<dbReference type="Gene3D" id="2.30.29.30">
    <property type="entry name" value="Pleckstrin-homology domain (PH domain)/Phosphotyrosine-binding domain (PTB)"/>
    <property type="match status" value="1"/>
</dbReference>
<dbReference type="InterPro" id="IPR050865">
    <property type="entry name" value="BEACH_Domain"/>
</dbReference>
<evidence type="ECO:0000256" key="4">
    <source>
        <dbReference type="SAM" id="MobiDB-lite"/>
    </source>
</evidence>
<dbReference type="OMA" id="HSQREFN"/>
<dbReference type="CDD" id="cd01201">
    <property type="entry name" value="PH_BEACH"/>
    <property type="match status" value="1"/>
</dbReference>
<dbReference type="GO" id="GO:0042267">
    <property type="term" value="P:natural killer cell mediated cytotoxicity"/>
    <property type="evidence" value="ECO:0007669"/>
    <property type="project" value="Ensembl"/>
</dbReference>
<keyword evidence="1 3" id="KW-0853">WD repeat</keyword>
<dbReference type="PROSITE" id="PS00678">
    <property type="entry name" value="WD_REPEATS_1"/>
    <property type="match status" value="1"/>
</dbReference>
<dbReference type="SUPFAM" id="SSF50729">
    <property type="entry name" value="PH domain-like"/>
    <property type="match status" value="1"/>
</dbReference>
<dbReference type="STRING" id="39432.ENSSBOP00000040619"/>
<dbReference type="InterPro" id="IPR001680">
    <property type="entry name" value="WD40_rpt"/>
</dbReference>
<evidence type="ECO:0000259" key="5">
    <source>
        <dbReference type="PROSITE" id="PS50197"/>
    </source>
</evidence>
<dbReference type="InterPro" id="IPR000409">
    <property type="entry name" value="BEACH_dom"/>
</dbReference>
<dbReference type="InterPro" id="IPR015943">
    <property type="entry name" value="WD40/YVTN_repeat-like_dom_sf"/>
</dbReference>
<feature type="compositionally biased region" description="Acidic residues" evidence="4">
    <location>
        <begin position="1222"/>
        <end position="1239"/>
    </location>
</feature>
<sequence>MSTDSNSLAREFLTDVNRLCNAVVQRVEIREEEEEETHMATLGQYLVHGRGFLLLTKLNSIIDQALTCREELLTLLLSLLPLVWKIPVQEEKATDFNLPLSADIILTKEKNSSSQRSTQEKLHLEGSALSSQVSAKVNVFRKSRRQRKITHRYSIRDARKTQLSTSDSEANSDEKSIAMNKHRRPHLLQHFATPFPKEDHPKAKLDHLVTKEEHTPPDTMASENSRESIPRQESNTDILSEPAALSVISNMNNSPFDLCHVLLSLLEKVCKFDITLNHNSPLAASVVPTLTEFLAGFGDCCSLSDNLESRVVSAGWTEEPVALIQRMLFRTVLHLMSVDVSTAEMMPENLRKNLTELLRAALKIRTCLEKQPEPFAPRQKKTLQEVQEDFVFSKYRHRALLLPELLEGVLQILICCLQSAASNPFYFSQAMELVQEFIQHHGFNLFETAVLQMEWLILRDGVPPEASEHLKALINSVMKIMSTVKKVKSEQLHHSMCTRKRHRRCEYSHFMHHHRDLSGLLVSAFKNQVSKNPFEETADGDVYYPERCCCIAVCAHQCLRLLQQASLSSTCVQILSGVHNVGICCCMDPKSVIIPLLHAFKLPALKSFQQHILNILNKLILDQLGGAEVSQKIKKAACNICTVDSDQLAQLEETLQGNLGDAEPSSSLSSPSYRFQGILPSSGSEDLLWKWDALKAYQNFVFEEDRLHSIQIANHICSLIQKGNIVVQWKLYNYIFNPVLQRGVELAHHCQQLSIASAQTHVCSHYNQCLPQDVLQIYVKTLPILLKSRVIRDLFLSCNGVNQIIELNYLNDIRSHSLKAFETLIISLGEQQKDASVPSIDGIDIEQKELSSINVGTSFHHQQAYSDSPQSLSKFYAGLKEAYPKRWKTVNQDVHINTINLFLCVAFLCISKEAESDKESANDSEDTSGYDSTASEPLSHMLPCLSLESLVLPSPEHMHQAADIWSMCRWIYMLSSVFQRQFYRLGGFRVCHKLIFMIIQKLFRSHKEEQGKKEEDTNVNENQDLNRISEPEITMKEDILSLTIKSDPIPSELGTLKKSTESLGKLELQHISSINVEQISATEAAPKEAKVFTNQESETSLQSIRLLEALLAICLHSARTSQQKMELELPNQNLSVENILFEMRDHLSQSKVIETQLAKPLFDALLRVALGNYSADFEHNDAMTEKSHQSAEELSSQPGNFSEEAEDSQCCSFKLLVEEEGYEADSESNPEDGETQDDGVDLKSETEGFSTSSSPNDLLENLTKGEIIYPEICMLELNLLSANKAKLDVLAHVFESFLKIIRQKEKNVFLLMQQGTVKNLLGGFLSILTQADSDFQACQRALVDLLVSLMSSRTCSEELILLLRIFLEKSPCTKILLLGILKIIESDTTMSPSQYLTFPLLHTPNLSNGVSSQKYPGVLNSKAMGLLRRARVSRSKKKADRESFPHRLLSSWHVAPVHLPLLGQNCWPHLSEGFSVSLWFNVECIHEAESTTEKGKKIKKRNKILRDSSFDGTDSDRPEGAEYINPGERLIEEGCIHIISLGSKALMIQVWADPHSATFIFRVCMDSNDDMKAVLLAQVESQENIFLPSKWQHLVLTYLQHPQGKKKIHGKISIWVSGQRKPDVILDFMLPRKTSLSSDSNKTFCMIGHCLSSQEEFLQLAGKWDLGNLLLFNGAKVGSQEAFYLYACGPNHTSIMPCKYGKPVNDYSKYINKEILRCEQIRELFMTKKDVDIGLLIESLSVVYTTYCPAQYTIYEPVIRLKGQMKTQLSQRPFSSKEVQSILLEPHHLKNLQPTEYKTIQGILHEIGGTGIFVFLFARVVELSSCEETQALALRIILSLIKYNQQRVHELENCNGLSMIHQVLIKQKCIVGFYILKTLLEGCCGEDVIYMNENGEFKLHVESNAIIQDVKLLEELLLDWKIWNKAEQGVWETLLAALEVLIRADHHQQMFNIKQLLKAQVVHHFLLTCQVLQEHKEGQLTSMPREVCRSFVKIIAEVLGSPPDLELLTIIFNFLLAVHPPTNTYVCHNPTNFYFSLHIDGKIFQEKVQSIMYLRHSSSGGRSLMSPGFMVISPSGFTASPYEGENSSNIIPQQMAAHMLRSRSLPAFPTSSLLMQSQKLTGSLGCSIDRLQNIADTYIATQSEKQNSFGSSNTLKKGKEDAFISSCESAKTVCEMEALLSAQVSVSDVPKGMLGFPVVKVNHKELGAEPRSEDDSPGDESCPRRPDYLKGLASFQRSHSTIASLGLAFPSQNGAAAVGRWPSLVDGSTDDWENFAYSLGYEPNYSQTASAHSVTEDCLVPICCGLYELLSGVLLILPDIMLEDVMDKLIQADTLLVLVNHPSAAIQQGVIKLLDAYFARASKEQKDKFLKNRGFSLLANQLYLHRGTQELLECFIEMFFGRRVGFDEEFDLEDVKNLGLFQKWSVIPILGLIETSLYDNILLHNALLLLLQILNSCSKVADMLLDNGLLYVLCNTVAALNGLEKNIPVSEYKLLACDIQQLFIAVTIHACSSSGSQYFRVIEDLIVMLGYLQNSKNKRTQNMAVALQLRVLQAAMEFIRTTANHDSENLTDSLQSPSAPHHAIVQKRKSIAGPRKFPLAQTESLLMKMRSVANDELHVMMQRRMSQENPSQATETELSQRLQRLTILAVNRIIYQEFNSDIIDILRTPENVTQSKTSVFQTEISEECIHHEQSSVSNPFQKEIFTYLIEGFKVSIGSSKTSGSKQQWTKILWSCKETFRMQLGRLLVHILSPAHAAQERKQIFEIVHEPNHQEILRDCLSPSLQHGAKLVLYLSELIHNHQDELTEEELDTAELLMNALKLCGHKCIPPSASTKADLIKIIKEEQKKYETEEGVNKAAWQKTVNNNQQSLFQRLDSKSKDISKIAADITQAVSLSQGIERKKVIQHIRGMYKVDLSASRHWQELIQQLTHDRAVWYDPIYYPTSWQLDPTEGPNRERRRLQRCYLTIPNKYLLRDRQKSEEVVKPPLSYLFEDKTHSSFSSTVKDKAASESIRVNRRCISVAPSRETAGELLLGKCGMYFVEDNASDTVESSSLQGELEPASFSWTYEEIKEVHKRWWQLRDNAVEIFLTNGRTLLLAFDNTKVRDDVYHNILTNNLPNLLEYGNITALTNLWYTGQITNFEYLTHLNKHAGRSFNDLMQYPVFPFILADYVSETLDLNDPLIYRNLSKPIAVQYKEKEDRYVDTYKYLEEEYRKGAREDDPMPPVQPYHYGSHYSNSGTVLHFLVRMPPFTKMFLAYQGKNVFYNTFLYTTYVFFLYSFILQTYFGMDVSAVEDPVQRRALETMIKTYGQTPRQLFHTAHVSRPGAKLNIEGELPAAVGLLVQFAFRETREQVKEITYPSPLSWIKGLKWGEYVGSPSAPVPVVCFSQPHGERFGSLQALPTRAICGLSRNFCLLMTYSKEQGKIKHNENHSGYLHRRTLAWSYILGWNFLGSLGSSKISLFIKVAPDWCGGLCHLAETRKLLPSEIEMETQIHLYGHTEEITSLFVCKPYSILISVSRDGTCIIWDLNRLCYVQSLAGHKSPVTAVSASETSGDIATVCDSAGGGSDLRLWTVNGDLVGHVHCREIICSVAFSNQPEGVSINVIAGGLENGIVRDLNTPWDIGYLIIPKYNVQTGLTFSCDGHHLYTANSDGTVIAWCRKDQQRLKQPMFYSFLSSYAAG</sequence>
<dbReference type="GeneTree" id="ENSGT00940000156359"/>
<feature type="region of interest" description="Disordered" evidence="4">
    <location>
        <begin position="1222"/>
        <end position="1257"/>
    </location>
</feature>
<feature type="domain" description="BEACH-type PH" evidence="6">
    <location>
        <begin position="3008"/>
        <end position="3114"/>
    </location>
</feature>
<dbReference type="FunFam" id="2.130.10.10:FF:000292">
    <property type="entry name" value="Lysosomal trafficking regulator"/>
    <property type="match status" value="1"/>
</dbReference>
<evidence type="ECO:0000259" key="6">
    <source>
        <dbReference type="PROSITE" id="PS51783"/>
    </source>
</evidence>
<dbReference type="PROSITE" id="PS51783">
    <property type="entry name" value="PH_BEACH"/>
    <property type="match status" value="1"/>
</dbReference>
<proteinExistence type="predicted"/>
<dbReference type="InterPro" id="IPR023362">
    <property type="entry name" value="PH-BEACH_dom"/>
</dbReference>
<feature type="repeat" description="WD" evidence="3">
    <location>
        <begin position="3497"/>
        <end position="3531"/>
    </location>
</feature>
<dbReference type="InterPro" id="IPR011993">
    <property type="entry name" value="PH-like_dom_sf"/>
</dbReference>
<feature type="region of interest" description="Disordered" evidence="4">
    <location>
        <begin position="212"/>
        <end position="235"/>
    </location>
</feature>
<dbReference type="Proteomes" id="UP000233220">
    <property type="component" value="Unplaced"/>
</dbReference>
<dbReference type="SMART" id="SM00320">
    <property type="entry name" value="WD40"/>
    <property type="match status" value="3"/>
</dbReference>
<evidence type="ECO:0000256" key="2">
    <source>
        <dbReference type="ARBA" id="ARBA00022737"/>
    </source>
</evidence>
<dbReference type="Gene3D" id="1.10.1540.10">
    <property type="entry name" value="BEACH domain"/>
    <property type="match status" value="2"/>
</dbReference>
<dbReference type="Gene3D" id="2.130.10.10">
    <property type="entry name" value="YVTN repeat-like/Quinoprotein amine dehydrogenase"/>
    <property type="match status" value="1"/>
</dbReference>
<accession>A0A2K6V902</accession>
<dbReference type="InterPro" id="IPR019775">
    <property type="entry name" value="WD40_repeat_CS"/>
</dbReference>
<dbReference type="SUPFAM" id="SSF81837">
    <property type="entry name" value="BEACH domain"/>
    <property type="match status" value="1"/>
</dbReference>
<dbReference type="InterPro" id="IPR036322">
    <property type="entry name" value="WD40_repeat_dom_sf"/>
</dbReference>
<dbReference type="PANTHER" id="PTHR13743:SF86">
    <property type="entry name" value="LYSOSOMAL-TRAFFICKING REGULATOR"/>
    <property type="match status" value="1"/>
</dbReference>